<dbReference type="EMBL" id="JMKJ01000222">
    <property type="protein sequence ID" value="KGG51638.1"/>
    <property type="molecule type" value="Genomic_DNA"/>
</dbReference>
<dbReference type="Proteomes" id="UP000029725">
    <property type="component" value="Unassembled WGS sequence"/>
</dbReference>
<keyword evidence="2" id="KW-1185">Reference proteome</keyword>
<dbReference type="RefSeq" id="XP_013238065.1">
    <property type="nucleotide sequence ID" value="XM_013382611.1"/>
</dbReference>
<reference evidence="1 2" key="1">
    <citation type="submission" date="2014-04" db="EMBL/GenBank/DDBJ databases">
        <title>A new species of microsporidia sheds light on the evolution of extreme parasitism.</title>
        <authorList>
            <person name="Haag K.L."/>
            <person name="James T.Y."/>
            <person name="Larsson R."/>
            <person name="Schaer T.M."/>
            <person name="Refardt D."/>
            <person name="Pombert J.-F."/>
            <person name="Ebert D."/>
        </authorList>
    </citation>
    <scope>NUCLEOTIDE SEQUENCE [LARGE SCALE GENOMIC DNA]</scope>
    <source>
        <strain evidence="1 2">UGP3</strain>
        <tissue evidence="1">Spores</tissue>
    </source>
</reference>
<comment type="caution">
    <text evidence="1">The sequence shown here is derived from an EMBL/GenBank/DDBJ whole genome shotgun (WGS) entry which is preliminary data.</text>
</comment>
<dbReference type="VEuPathDB" id="MicrosporidiaDB:DI09_2p150"/>
<sequence length="155" mass="17633">MDIGKEILIRRCKLDIHVSENYDVASIFLTYDLTGYRFCDLVNRTHRSNHGPWAIFKEFAVASTSDRLLSSLMAGTVPPSFSVSCVRRCMDPLCREIISSDVNRMVLSADLLYTTPELFKPICSQIIQIEKRAFNPEKDPFLIDGDDILLIDTNI</sequence>
<dbReference type="HOGENOM" id="CLU_1695928_0_0_1"/>
<proteinExistence type="predicted"/>
<protein>
    <submittedName>
        <fullName evidence="1">Uncharacterized protein</fullName>
    </submittedName>
</protein>
<evidence type="ECO:0000313" key="2">
    <source>
        <dbReference type="Proteomes" id="UP000029725"/>
    </source>
</evidence>
<evidence type="ECO:0000313" key="1">
    <source>
        <dbReference type="EMBL" id="KGG51638.1"/>
    </source>
</evidence>
<dbReference type="AlphaFoldDB" id="A0A098VRF4"/>
<dbReference type="GeneID" id="25259441"/>
<accession>A0A098VRF4</accession>
<organism evidence="1 2">
    <name type="scientific">Mitosporidium daphniae</name>
    <dbReference type="NCBI Taxonomy" id="1485682"/>
    <lineage>
        <taxon>Eukaryota</taxon>
        <taxon>Fungi</taxon>
        <taxon>Fungi incertae sedis</taxon>
        <taxon>Microsporidia</taxon>
        <taxon>Mitosporidium</taxon>
    </lineage>
</organism>
<gene>
    <name evidence="1" type="ORF">DI09_2p150</name>
</gene>
<name>A0A098VRF4_9MICR</name>